<sequence length="159" mass="17705">MSDAPFLSPPLEIERRFIDHNGHVNMAYHLVLADTALDLAFCEIKGEDYVARRGMTTFAAEMHVRYLREMSAHDEIRGRVRWIAADEKRAHWAVELVRGSDGAVVTTVEGVSLSVSVETRRVAPYPEDIAGRLAAAARADEAGARDLGWLGRRVTMMGR</sequence>
<dbReference type="Gene3D" id="3.10.129.10">
    <property type="entry name" value="Hotdog Thioesterase"/>
    <property type="match status" value="1"/>
</dbReference>
<dbReference type="OrthoDB" id="9803287at2"/>
<dbReference type="EMBL" id="RYFI01000014">
    <property type="protein sequence ID" value="RXF72040.1"/>
    <property type="molecule type" value="Genomic_DNA"/>
</dbReference>
<organism evidence="1 2">
    <name type="scientific">Hansschlegelia zhihuaiae</name>
    <dbReference type="NCBI Taxonomy" id="405005"/>
    <lineage>
        <taxon>Bacteria</taxon>
        <taxon>Pseudomonadati</taxon>
        <taxon>Pseudomonadota</taxon>
        <taxon>Alphaproteobacteria</taxon>
        <taxon>Hyphomicrobiales</taxon>
        <taxon>Methylopilaceae</taxon>
        <taxon>Hansschlegelia</taxon>
    </lineage>
</organism>
<dbReference type="CDD" id="cd00586">
    <property type="entry name" value="4HBT"/>
    <property type="match status" value="1"/>
</dbReference>
<reference evidence="1 2" key="1">
    <citation type="submission" date="2018-12" db="EMBL/GenBank/DDBJ databases">
        <title>bacterium Hansschlegelia zhihuaiae S113.</title>
        <authorList>
            <person name="He J."/>
        </authorList>
    </citation>
    <scope>NUCLEOTIDE SEQUENCE [LARGE SCALE GENOMIC DNA]</scope>
    <source>
        <strain evidence="1 2">S 113</strain>
    </source>
</reference>
<name>A0A4Q0MF00_9HYPH</name>
<protein>
    <submittedName>
        <fullName evidence="1">Thioesterase</fullName>
    </submittedName>
</protein>
<dbReference type="Pfam" id="PF13279">
    <property type="entry name" value="4HBT_2"/>
    <property type="match status" value="1"/>
</dbReference>
<proteinExistence type="predicted"/>
<dbReference type="SUPFAM" id="SSF54637">
    <property type="entry name" value="Thioesterase/thiol ester dehydrase-isomerase"/>
    <property type="match status" value="1"/>
</dbReference>
<comment type="caution">
    <text evidence="1">The sequence shown here is derived from an EMBL/GenBank/DDBJ whole genome shotgun (WGS) entry which is preliminary data.</text>
</comment>
<accession>A0A4Q0MF00</accession>
<evidence type="ECO:0000313" key="1">
    <source>
        <dbReference type="EMBL" id="RXF72040.1"/>
    </source>
</evidence>
<dbReference type="Proteomes" id="UP000289708">
    <property type="component" value="Unassembled WGS sequence"/>
</dbReference>
<evidence type="ECO:0000313" key="2">
    <source>
        <dbReference type="Proteomes" id="UP000289708"/>
    </source>
</evidence>
<dbReference type="InterPro" id="IPR029069">
    <property type="entry name" value="HotDog_dom_sf"/>
</dbReference>
<keyword evidence="2" id="KW-1185">Reference proteome</keyword>
<dbReference type="RefSeq" id="WP_128778207.1">
    <property type="nucleotide sequence ID" value="NZ_RYFI01000014.1"/>
</dbReference>
<gene>
    <name evidence="1" type="ORF">EK403_14580</name>
</gene>
<dbReference type="AlphaFoldDB" id="A0A4Q0MF00"/>